<dbReference type="Pfam" id="PF00934">
    <property type="entry name" value="PE"/>
    <property type="match status" value="1"/>
</dbReference>
<dbReference type="Proteomes" id="UP000185696">
    <property type="component" value="Unassembled WGS sequence"/>
</dbReference>
<keyword evidence="3" id="KW-1185">Reference proteome</keyword>
<name>A0A7Z0WPY2_9PSEU</name>
<sequence>MDGYRIGQDGLGGVAGVWAELRAGLASDAAAAARLVAVVAPGHEPASGFVASDQNNSGTALQAAITQMQAFVDSYLDGLGQTESQYEAEEASGSRTYQSGSR</sequence>
<comment type="caution">
    <text evidence="2">The sequence shown here is derived from an EMBL/GenBank/DDBJ whole genome shotgun (WGS) entry which is preliminary data.</text>
</comment>
<dbReference type="InterPro" id="IPR038332">
    <property type="entry name" value="PPE_sf"/>
</dbReference>
<evidence type="ECO:0000313" key="3">
    <source>
        <dbReference type="Proteomes" id="UP000185696"/>
    </source>
</evidence>
<dbReference type="EMBL" id="MSIF01000002">
    <property type="protein sequence ID" value="OLF12779.1"/>
    <property type="molecule type" value="Genomic_DNA"/>
</dbReference>
<protein>
    <recommendedName>
        <fullName evidence="1">PE domain-containing protein</fullName>
    </recommendedName>
</protein>
<gene>
    <name evidence="2" type="ORF">BLA60_05780</name>
</gene>
<feature type="domain" description="PE" evidence="1">
    <location>
        <begin position="13"/>
        <end position="92"/>
    </location>
</feature>
<proteinExistence type="predicted"/>
<dbReference type="RefSeq" id="WP_075131687.1">
    <property type="nucleotide sequence ID" value="NZ_MSIF01000002.1"/>
</dbReference>
<dbReference type="SUPFAM" id="SSF140459">
    <property type="entry name" value="PE/PPE dimer-like"/>
    <property type="match status" value="1"/>
</dbReference>
<organism evidence="2 3">
    <name type="scientific">Actinophytocola xinjiangensis</name>
    <dbReference type="NCBI Taxonomy" id="485602"/>
    <lineage>
        <taxon>Bacteria</taxon>
        <taxon>Bacillati</taxon>
        <taxon>Actinomycetota</taxon>
        <taxon>Actinomycetes</taxon>
        <taxon>Pseudonocardiales</taxon>
        <taxon>Pseudonocardiaceae</taxon>
    </lineage>
</organism>
<accession>A0A7Z0WPY2</accession>
<evidence type="ECO:0000313" key="2">
    <source>
        <dbReference type="EMBL" id="OLF12779.1"/>
    </source>
</evidence>
<evidence type="ECO:0000259" key="1">
    <source>
        <dbReference type="Pfam" id="PF00934"/>
    </source>
</evidence>
<dbReference type="Gene3D" id="1.10.287.850">
    <property type="entry name" value="HP0062-like domain"/>
    <property type="match status" value="1"/>
</dbReference>
<dbReference type="AlphaFoldDB" id="A0A7Z0WPY2"/>
<dbReference type="InterPro" id="IPR000084">
    <property type="entry name" value="PE-PGRS_N"/>
</dbReference>
<reference evidence="2 3" key="1">
    <citation type="submission" date="2016-12" db="EMBL/GenBank/DDBJ databases">
        <title>The draft genome sequence of Actinophytocola xinjiangensis.</title>
        <authorList>
            <person name="Wang W."/>
            <person name="Yuan L."/>
        </authorList>
    </citation>
    <scope>NUCLEOTIDE SEQUENCE [LARGE SCALE GENOMIC DNA]</scope>
    <source>
        <strain evidence="2 3">CGMCC 4.4663</strain>
    </source>
</reference>